<dbReference type="InterPro" id="IPR005216">
    <property type="entry name" value="Citrate_lyase_ligase"/>
</dbReference>
<comment type="function">
    <text evidence="3">Acetylation of prosthetic group (2-(5''-phosphoribosyl)-3'-dephosphocoenzyme-A) of the gamma subunit of citrate lyase.</text>
</comment>
<name>A0A2L0D4U3_9STRE</name>
<evidence type="ECO:0000313" key="5">
    <source>
        <dbReference type="EMBL" id="AUW96837.1"/>
    </source>
</evidence>
<reference evidence="5 6" key="2">
    <citation type="submission" date="2018-02" db="EMBL/GenBank/DDBJ databases">
        <title>Whole genome sequencing analysis of Streptococcus pluranimalium isolated from cattle infected mastitis in China.</title>
        <authorList>
            <person name="Zhang J.-R."/>
            <person name="Hu G.-Z."/>
        </authorList>
    </citation>
    <scope>NUCLEOTIDE SEQUENCE [LARGE SCALE GENOMIC DNA]</scope>
    <source>
        <strain evidence="5 6">TH11417</strain>
    </source>
</reference>
<dbReference type="SUPFAM" id="SSF52374">
    <property type="entry name" value="Nucleotidylyl transferase"/>
    <property type="match status" value="1"/>
</dbReference>
<keyword evidence="6" id="KW-1185">Reference proteome</keyword>
<dbReference type="AlphaFoldDB" id="A0A2L0D4U3"/>
<dbReference type="PANTHER" id="PTHR40599:SF1">
    <property type="entry name" value="[CITRATE [PRO-3S]-LYASE] LIGASE"/>
    <property type="match status" value="1"/>
</dbReference>
<dbReference type="PIRSF" id="PIRSF005751">
    <property type="entry name" value="Acet_citr_lig"/>
    <property type="match status" value="1"/>
</dbReference>
<protein>
    <recommendedName>
        <fullName evidence="3">[Citrate [pro-3S]-lyase] ligase</fullName>
        <ecNumber evidence="3">6.2.1.22</ecNumber>
    </recommendedName>
</protein>
<dbReference type="GeneID" id="98393615"/>
<feature type="domain" description="N-acetyltransferase" evidence="4">
    <location>
        <begin position="1"/>
        <end position="140"/>
    </location>
</feature>
<dbReference type="GO" id="GO:0016829">
    <property type="term" value="F:lyase activity"/>
    <property type="evidence" value="ECO:0007669"/>
    <property type="project" value="UniProtKB-KW"/>
</dbReference>
<dbReference type="EC" id="6.2.1.22" evidence="3"/>
<dbReference type="GO" id="GO:0008771">
    <property type="term" value="F:[citrate (pro-3S)-lyase] ligase activity"/>
    <property type="evidence" value="ECO:0007669"/>
    <property type="project" value="UniProtKB-EC"/>
</dbReference>
<evidence type="ECO:0000259" key="4">
    <source>
        <dbReference type="PROSITE" id="PS51186"/>
    </source>
</evidence>
<dbReference type="Gene3D" id="3.40.630.30">
    <property type="match status" value="1"/>
</dbReference>
<evidence type="ECO:0000256" key="3">
    <source>
        <dbReference type="PIRNR" id="PIRNR005751"/>
    </source>
</evidence>
<dbReference type="RefSeq" id="WP_104968159.1">
    <property type="nucleotide sequence ID" value="NZ_CP025536.1"/>
</dbReference>
<dbReference type="GO" id="GO:0016747">
    <property type="term" value="F:acyltransferase activity, transferring groups other than amino-acyl groups"/>
    <property type="evidence" value="ECO:0007669"/>
    <property type="project" value="InterPro"/>
</dbReference>
<sequence length="350" mass="39523">MANHTISRIFSFDKANLKKVDNLLNQEGIRLDKNLDYTCAIFDENHEIIATGSYFGNSLRCLCVSSNHQGEGLLNSIVSHLIEEEYALGNFHLFVYTKTCSAKFFKDLGFTEIAQIDNQISFLENKKTGFPDYLASLKKPMGHSEKVAGLVMNANPFTLGHQYLVEKAAAENDWVHLFIVSEDKSLVPFVVRQKLIKAGLAHLDNIIFHETGPYLISQATFPSYFHKEESDVIKSQAHLDTAIFIKITQALGITKRYVGQEPTSQVTAIYNDIMAQELEKVGLEFEIIPRKTISNQTEPISASTVRTAIKEDNWNLLEQLVPKTTLDFFQSKEAQAIIDNIKNTDNVIHY</sequence>
<reference evidence="5 6" key="1">
    <citation type="submission" date="2017-12" db="EMBL/GenBank/DDBJ databases">
        <authorList>
            <person name="Hurst M.R.H."/>
        </authorList>
    </citation>
    <scope>NUCLEOTIDE SEQUENCE [LARGE SCALE GENOMIC DNA]</scope>
    <source>
        <strain evidence="5 6">TH11417</strain>
    </source>
</reference>
<keyword evidence="1 3" id="KW-0547">Nucleotide-binding</keyword>
<dbReference type="PROSITE" id="PS51186">
    <property type="entry name" value="GNAT"/>
    <property type="match status" value="1"/>
</dbReference>
<dbReference type="KEGG" id="splr:C0J00_06795"/>
<dbReference type="Pfam" id="PF08218">
    <property type="entry name" value="Citrate_ly_lig"/>
    <property type="match status" value="1"/>
</dbReference>
<dbReference type="InterPro" id="IPR014729">
    <property type="entry name" value="Rossmann-like_a/b/a_fold"/>
</dbReference>
<dbReference type="Gene3D" id="3.40.50.620">
    <property type="entry name" value="HUPs"/>
    <property type="match status" value="1"/>
</dbReference>
<dbReference type="SUPFAM" id="SSF55729">
    <property type="entry name" value="Acyl-CoA N-acyltransferases (Nat)"/>
    <property type="match status" value="1"/>
</dbReference>
<dbReference type="InterPro" id="IPR004821">
    <property type="entry name" value="Cyt_trans-like"/>
</dbReference>
<keyword evidence="2 3" id="KW-0067">ATP-binding</keyword>
<dbReference type="NCBIfam" id="TIGR00124">
    <property type="entry name" value="cit_ly_ligase"/>
    <property type="match status" value="1"/>
</dbReference>
<keyword evidence="5" id="KW-0456">Lyase</keyword>
<accession>A0A2L0D4U3</accession>
<dbReference type="OrthoDB" id="9779753at2"/>
<evidence type="ECO:0000256" key="1">
    <source>
        <dbReference type="ARBA" id="ARBA00022741"/>
    </source>
</evidence>
<dbReference type="SMART" id="SM00764">
    <property type="entry name" value="Citrate_ly_lig"/>
    <property type="match status" value="1"/>
</dbReference>
<dbReference type="NCBIfam" id="TIGR00125">
    <property type="entry name" value="cyt_tran_rel"/>
    <property type="match status" value="1"/>
</dbReference>
<evidence type="ECO:0000313" key="6">
    <source>
        <dbReference type="Proteomes" id="UP000238956"/>
    </source>
</evidence>
<dbReference type="GO" id="GO:0005524">
    <property type="term" value="F:ATP binding"/>
    <property type="evidence" value="ECO:0007669"/>
    <property type="project" value="UniProtKB-UniRule"/>
</dbReference>
<organism evidence="5 6">
    <name type="scientific">Streptococcus pluranimalium</name>
    <dbReference type="NCBI Taxonomy" id="82348"/>
    <lineage>
        <taxon>Bacteria</taxon>
        <taxon>Bacillati</taxon>
        <taxon>Bacillota</taxon>
        <taxon>Bacilli</taxon>
        <taxon>Lactobacillales</taxon>
        <taxon>Streptococcaceae</taxon>
        <taxon>Streptococcus</taxon>
    </lineage>
</organism>
<dbReference type="InterPro" id="IPR016181">
    <property type="entry name" value="Acyl_CoA_acyltransferase"/>
</dbReference>
<dbReference type="PANTHER" id="PTHR40599">
    <property type="entry name" value="[CITRATE [PRO-3S]-LYASE] LIGASE"/>
    <property type="match status" value="1"/>
</dbReference>
<dbReference type="Proteomes" id="UP000238956">
    <property type="component" value="Chromosome"/>
</dbReference>
<proteinExistence type="predicted"/>
<keyword evidence="3 5" id="KW-0436">Ligase</keyword>
<dbReference type="InterPro" id="IPR013166">
    <property type="entry name" value="Citrate_lyase_ligase_C"/>
</dbReference>
<gene>
    <name evidence="5" type="primary">citC</name>
    <name evidence="5" type="ORF">C0J00_06795</name>
</gene>
<comment type="catalytic activity">
    <reaction evidence="3">
        <text>holo-[citrate lyase ACP] + acetate + ATP = acetyl-[citrate lyase ACP] + AMP + diphosphate</text>
        <dbReference type="Rhea" id="RHEA:23788"/>
        <dbReference type="Rhea" id="RHEA-COMP:10158"/>
        <dbReference type="Rhea" id="RHEA-COMP:13710"/>
        <dbReference type="ChEBI" id="CHEBI:30089"/>
        <dbReference type="ChEBI" id="CHEBI:30616"/>
        <dbReference type="ChEBI" id="CHEBI:33019"/>
        <dbReference type="ChEBI" id="CHEBI:82683"/>
        <dbReference type="ChEBI" id="CHEBI:137976"/>
        <dbReference type="ChEBI" id="CHEBI:456215"/>
        <dbReference type="EC" id="6.2.1.22"/>
    </reaction>
</comment>
<dbReference type="EMBL" id="CP025536">
    <property type="protein sequence ID" value="AUW96837.1"/>
    <property type="molecule type" value="Genomic_DNA"/>
</dbReference>
<dbReference type="CDD" id="cd02169">
    <property type="entry name" value="Citrate_lyase_ligase"/>
    <property type="match status" value="1"/>
</dbReference>
<evidence type="ECO:0000256" key="2">
    <source>
        <dbReference type="ARBA" id="ARBA00022840"/>
    </source>
</evidence>
<dbReference type="InterPro" id="IPR000182">
    <property type="entry name" value="GNAT_dom"/>
</dbReference>